<feature type="compositionally biased region" description="Low complexity" evidence="1">
    <location>
        <begin position="120"/>
        <end position="161"/>
    </location>
</feature>
<dbReference type="GO" id="GO:0030154">
    <property type="term" value="P:cell differentiation"/>
    <property type="evidence" value="ECO:0007669"/>
    <property type="project" value="TreeGrafter"/>
</dbReference>
<evidence type="ECO:0000313" key="4">
    <source>
        <dbReference type="EMBL" id="CAB9520575.1"/>
    </source>
</evidence>
<comment type="caution">
    <text evidence="4">The sequence shown here is derived from an EMBL/GenBank/DDBJ whole genome shotgun (WGS) entry which is preliminary data.</text>
</comment>
<dbReference type="Gene3D" id="1.10.472.10">
    <property type="entry name" value="Cyclin-like"/>
    <property type="match status" value="2"/>
</dbReference>
<dbReference type="AlphaFoldDB" id="A0A9N8EHN7"/>
<dbReference type="Proteomes" id="UP001153069">
    <property type="component" value="Unassembled WGS sequence"/>
</dbReference>
<reference evidence="4" key="1">
    <citation type="submission" date="2020-06" db="EMBL/GenBank/DDBJ databases">
        <authorList>
            <consortium name="Plant Systems Biology data submission"/>
        </authorList>
    </citation>
    <scope>NUCLEOTIDE SEQUENCE</scope>
    <source>
        <strain evidence="4">D6</strain>
    </source>
</reference>
<proteinExistence type="predicted"/>
<dbReference type="OrthoDB" id="844594at2759"/>
<feature type="domain" description="Retinoblastoma-associated protein B-box" evidence="2">
    <location>
        <begin position="978"/>
        <end position="1117"/>
    </location>
</feature>
<dbReference type="InterPro" id="IPR002720">
    <property type="entry name" value="RB_A"/>
</dbReference>
<dbReference type="GO" id="GO:2000134">
    <property type="term" value="P:negative regulation of G1/S transition of mitotic cell cycle"/>
    <property type="evidence" value="ECO:0007669"/>
    <property type="project" value="TreeGrafter"/>
</dbReference>
<protein>
    <submittedName>
        <fullName evidence="4">Retinoblastoma-associated protein</fullName>
    </submittedName>
</protein>
<dbReference type="GO" id="GO:0005667">
    <property type="term" value="C:transcription regulator complex"/>
    <property type="evidence" value="ECO:0007669"/>
    <property type="project" value="TreeGrafter"/>
</dbReference>
<dbReference type="GO" id="GO:0005634">
    <property type="term" value="C:nucleus"/>
    <property type="evidence" value="ECO:0007669"/>
    <property type="project" value="InterPro"/>
</dbReference>
<feature type="compositionally biased region" description="Low complexity" evidence="1">
    <location>
        <begin position="253"/>
        <end position="268"/>
    </location>
</feature>
<feature type="region of interest" description="Disordered" evidence="1">
    <location>
        <begin position="236"/>
        <end position="268"/>
    </location>
</feature>
<accession>A0A9N8EHN7</accession>
<feature type="compositionally biased region" description="Polar residues" evidence="1">
    <location>
        <begin position="74"/>
        <end position="84"/>
    </location>
</feature>
<feature type="compositionally biased region" description="Polar residues" evidence="1">
    <location>
        <begin position="1188"/>
        <end position="1197"/>
    </location>
</feature>
<feature type="domain" description="Retinoblastoma-associated protein A-box" evidence="3">
    <location>
        <begin position="695"/>
        <end position="874"/>
    </location>
</feature>
<feature type="region of interest" description="Disordered" evidence="1">
    <location>
        <begin position="74"/>
        <end position="173"/>
    </location>
</feature>
<gene>
    <name evidence="4" type="ORF">SEMRO_1116_G242890.1</name>
</gene>
<dbReference type="InterPro" id="IPR028309">
    <property type="entry name" value="RB_fam"/>
</dbReference>
<dbReference type="PANTHER" id="PTHR13742">
    <property type="entry name" value="RETINOBLASTOMA-ASSOCIATED PROTEIN RB -RELATED"/>
    <property type="match status" value="1"/>
</dbReference>
<dbReference type="CDD" id="cd20548">
    <property type="entry name" value="CYCLIN_RB-like"/>
    <property type="match status" value="1"/>
</dbReference>
<feature type="region of interest" description="Disordered" evidence="1">
    <location>
        <begin position="401"/>
        <end position="462"/>
    </location>
</feature>
<evidence type="ECO:0000313" key="5">
    <source>
        <dbReference type="Proteomes" id="UP001153069"/>
    </source>
</evidence>
<feature type="compositionally biased region" description="Pro residues" evidence="1">
    <location>
        <begin position="239"/>
        <end position="249"/>
    </location>
</feature>
<dbReference type="Pfam" id="PF01857">
    <property type="entry name" value="RB_B"/>
    <property type="match status" value="1"/>
</dbReference>
<evidence type="ECO:0000259" key="3">
    <source>
        <dbReference type="Pfam" id="PF01858"/>
    </source>
</evidence>
<organism evidence="4 5">
    <name type="scientific">Seminavis robusta</name>
    <dbReference type="NCBI Taxonomy" id="568900"/>
    <lineage>
        <taxon>Eukaryota</taxon>
        <taxon>Sar</taxon>
        <taxon>Stramenopiles</taxon>
        <taxon>Ochrophyta</taxon>
        <taxon>Bacillariophyta</taxon>
        <taxon>Bacillariophyceae</taxon>
        <taxon>Bacillariophycidae</taxon>
        <taxon>Naviculales</taxon>
        <taxon>Naviculaceae</taxon>
        <taxon>Seminavis</taxon>
    </lineage>
</organism>
<sequence>MVETVSTSDNAALVVEPTMDSILKQMGLTHPADHALLMKLLPWIQQQRPKFMYTSILSLAVLLQRMARAFACRSTNPTTGTNNKPAVAKTNNNSANTAKSTTTTTPSASHHTKNATNSNGATPKTVVPAAATKPAPAVGTRRPSQQQQPSTQPGASSNSSRPKPRRKSFRSLKKLDLSPNVVSSLKGFVADLARTLPLIQDHAAKSRRKAESSRSQLKAVDIIDVCLELMEGEVVGYKAPPPPPPPPPSADGSPAANTNANSPARTAPPNAAMELFRLILDDGTSHKEPNAEPASTMDQHKFKTFCVKTLESAQSRTIEVVESYYDFKLLWNVASEQNSVRFVPTTESRMKQQEMTWKLAYYIIWKRQEEQPQLCSRRERIMAVASSMLVLSVLPLAYRPENNATTNNNNNNKRPLEETTTTTNGTTPAKMQKTSSEGGVHAGGATPPTPDKESHDRWKKRQDTQQIIVDAAGQASSFLWWAGQSTTSGGGPGFAVTAAPGNTEIKPKELELEIFRVVKDLAAFANVSATASSTNNWLNLLKSAIGTQTTTPTGGATTREAAEEGLKKLVVLAFAEMQRDEETRRGTRVEAVSYIEEFTMMDQESIVRFVNNLCKVTGARQKEKNELIACIPMTVLPPEMSDSKAEIRRKSVAGSTMTEYQAKPSNPRTLVMEESHSTFVSHNRAVDPPVVTEPMELNEWTIALLASLAQIQPSENLRSILNQACVGGANGEDPSSRWASVIIPLLTRFLSRMQQTVAGGAPGPLPVTVTPDGALNTSERTQDTQLWASVIQLYYFALEAIFTAERKAINATVVLSAPFHEAVLACSYLCAVRAVSITGKMKLLRLENHQIYTILPITGSTPYSYLKVTESFLRGMTVDDSMDGTSQKPVNGLGSLPRILQMEVKNSEGYVIESLLWIRDNRRPMAEGCIVNTIAELKQANCWPPDCLRPSLPEESEEAATMGSVQEKPNQPEYAFVTFVSRKLLKIAFYRIQTLCKGLSIPTEYPVASQVWLAFRFLLRHQVELLYGRHIDQWILCTIYGVCRVMKYEPAVTFARIIDVYVTLRTSELGEETCQAIVRHVKILDAAGEENGADPTYGSTKMGDIIRLYNLVFVPIMVSYLLKSKALKKDALALKEMMATSAPLDTNGQVPAAAPAAVKEGNVTVQLTVGSAPGNVKVTKDKQKGAEQPSQPQQQNVPGVRRSSDLNRTFLQFGKPTKNITLANEMVARAAGP</sequence>
<dbReference type="GO" id="GO:0000977">
    <property type="term" value="F:RNA polymerase II transcription regulatory region sequence-specific DNA binding"/>
    <property type="evidence" value="ECO:0007669"/>
    <property type="project" value="TreeGrafter"/>
</dbReference>
<dbReference type="SUPFAM" id="SSF47954">
    <property type="entry name" value="Cyclin-like"/>
    <property type="match status" value="2"/>
</dbReference>
<feature type="compositionally biased region" description="Low complexity" evidence="1">
    <location>
        <begin position="88"/>
        <end position="109"/>
    </location>
</feature>
<dbReference type="Pfam" id="PF01858">
    <property type="entry name" value="RB_A"/>
    <property type="match status" value="1"/>
</dbReference>
<dbReference type="InterPro" id="IPR036915">
    <property type="entry name" value="Cyclin-like_sf"/>
</dbReference>
<name>A0A9N8EHN7_9STRA</name>
<feature type="compositionally biased region" description="Low complexity" evidence="1">
    <location>
        <begin position="402"/>
        <end position="412"/>
    </location>
</feature>
<dbReference type="GO" id="GO:0000785">
    <property type="term" value="C:chromatin"/>
    <property type="evidence" value="ECO:0007669"/>
    <property type="project" value="TreeGrafter"/>
</dbReference>
<feature type="region of interest" description="Disordered" evidence="1">
    <location>
        <begin position="1180"/>
        <end position="1207"/>
    </location>
</feature>
<dbReference type="EMBL" id="CAICTM010001114">
    <property type="protein sequence ID" value="CAB9520575.1"/>
    <property type="molecule type" value="Genomic_DNA"/>
</dbReference>
<evidence type="ECO:0000256" key="1">
    <source>
        <dbReference type="SAM" id="MobiDB-lite"/>
    </source>
</evidence>
<keyword evidence="5" id="KW-1185">Reference proteome</keyword>
<dbReference type="PANTHER" id="PTHR13742:SF17">
    <property type="entry name" value="RE32990P-RELATED"/>
    <property type="match status" value="1"/>
</dbReference>
<dbReference type="GO" id="GO:0006357">
    <property type="term" value="P:regulation of transcription by RNA polymerase II"/>
    <property type="evidence" value="ECO:0007669"/>
    <property type="project" value="InterPro"/>
</dbReference>
<evidence type="ECO:0000259" key="2">
    <source>
        <dbReference type="Pfam" id="PF01857"/>
    </source>
</evidence>
<dbReference type="InterPro" id="IPR002719">
    <property type="entry name" value="RB_B"/>
</dbReference>
<feature type="compositionally biased region" description="Basic residues" evidence="1">
    <location>
        <begin position="162"/>
        <end position="172"/>
    </location>
</feature>